<dbReference type="SUPFAM" id="SSF53756">
    <property type="entry name" value="UDP-Glycosyltransferase/glycogen phosphorylase"/>
    <property type="match status" value="1"/>
</dbReference>
<dbReference type="Gene3D" id="3.40.50.2000">
    <property type="entry name" value="Glycogen Phosphorylase B"/>
    <property type="match status" value="2"/>
</dbReference>
<name>A0A1Y3C9W9_9GAMM</name>
<dbReference type="AlphaFoldDB" id="A0A1Y3C9W9"/>
<dbReference type="GO" id="GO:1901135">
    <property type="term" value="P:carbohydrate derivative metabolic process"/>
    <property type="evidence" value="ECO:0007669"/>
    <property type="project" value="UniProtKB-ARBA"/>
</dbReference>
<gene>
    <name evidence="3" type="ORF">B9T28_12665</name>
</gene>
<dbReference type="OrthoDB" id="9792269at2"/>
<dbReference type="InterPro" id="IPR028098">
    <property type="entry name" value="Glyco_trans_4-like_N"/>
</dbReference>
<organism evidence="3 4">
    <name type="scientific">Acinetobacter silvestris</name>
    <dbReference type="NCBI Taxonomy" id="1977882"/>
    <lineage>
        <taxon>Bacteria</taxon>
        <taxon>Pseudomonadati</taxon>
        <taxon>Pseudomonadota</taxon>
        <taxon>Gammaproteobacteria</taxon>
        <taxon>Moraxellales</taxon>
        <taxon>Moraxellaceae</taxon>
        <taxon>Acinetobacter</taxon>
    </lineage>
</organism>
<protein>
    <submittedName>
        <fullName evidence="3">Glycosyl transferase</fullName>
    </submittedName>
</protein>
<keyword evidence="3" id="KW-0808">Transferase</keyword>
<proteinExistence type="predicted"/>
<dbReference type="PANTHER" id="PTHR12526">
    <property type="entry name" value="GLYCOSYLTRANSFERASE"/>
    <property type="match status" value="1"/>
</dbReference>
<evidence type="ECO:0000313" key="4">
    <source>
        <dbReference type="Proteomes" id="UP000242765"/>
    </source>
</evidence>
<dbReference type="EMBL" id="NEGB01000008">
    <property type="protein sequence ID" value="OTG63837.1"/>
    <property type="molecule type" value="Genomic_DNA"/>
</dbReference>
<reference evidence="3 4" key="1">
    <citation type="submission" date="2017-04" db="EMBL/GenBank/DDBJ databases">
        <title>High diversity of culturable Acinetobacter species in natural soil and water ecosystems.</title>
        <authorList>
            <person name="Nemec A."/>
            <person name="Radolfova-Krizova L."/>
        </authorList>
    </citation>
    <scope>NUCLEOTIDE SEQUENCE [LARGE SCALE GENOMIC DNA]</scope>
    <source>
        <strain evidence="3 4">ANC 4999</strain>
    </source>
</reference>
<dbReference type="PANTHER" id="PTHR12526:SF630">
    <property type="entry name" value="GLYCOSYLTRANSFERASE"/>
    <property type="match status" value="1"/>
</dbReference>
<feature type="domain" description="Glycosyltransferase subfamily 4-like N-terminal" evidence="2">
    <location>
        <begin position="13"/>
        <end position="166"/>
    </location>
</feature>
<sequence length="364" mass="40664">MKILYLITGLGGGGAEKVVVDLADQMVQLGHEVKIAYLKGEVIVELRHKEIELVYLKLEIIKDIKSAYQNYKKLLESFKPDVVHAHMVHANIFSRISRKFSPIPRLICTAHSNNEGGKLRMLAYKLTHDMADMTTNVSTSACESFEKLGAVPKSGIYTVYNGIDLNKFKFSSESRINIRSELELNTNKVMILAVGRFHEAKNFLGLIRAFKKVIEKNTQNQPELIIAGDGELRLEIEQLIQALNLTAHVKLLGRRDDIPALMSAADLFVLSSNFEGFGLVVAEAMACKTFVVATDCGGVKEVMGGYGLMSPVNDMNALAKELSGAIQMSHLERQRNNELALKYVKDNFDLKIIVNQWLETYESK</sequence>
<accession>A0A1Y3C9W9</accession>
<dbReference type="Proteomes" id="UP000242765">
    <property type="component" value="Unassembled WGS sequence"/>
</dbReference>
<evidence type="ECO:0000259" key="1">
    <source>
        <dbReference type="Pfam" id="PF00534"/>
    </source>
</evidence>
<evidence type="ECO:0000259" key="2">
    <source>
        <dbReference type="Pfam" id="PF13439"/>
    </source>
</evidence>
<comment type="caution">
    <text evidence="3">The sequence shown here is derived from an EMBL/GenBank/DDBJ whole genome shotgun (WGS) entry which is preliminary data.</text>
</comment>
<dbReference type="InterPro" id="IPR001296">
    <property type="entry name" value="Glyco_trans_1"/>
</dbReference>
<feature type="domain" description="Glycosyl transferase family 1" evidence="1">
    <location>
        <begin position="176"/>
        <end position="332"/>
    </location>
</feature>
<dbReference type="STRING" id="1977882.B9T28_12665"/>
<evidence type="ECO:0000313" key="3">
    <source>
        <dbReference type="EMBL" id="OTG63837.1"/>
    </source>
</evidence>
<dbReference type="Pfam" id="PF13439">
    <property type="entry name" value="Glyco_transf_4"/>
    <property type="match status" value="1"/>
</dbReference>
<keyword evidence="4" id="KW-1185">Reference proteome</keyword>
<dbReference type="Pfam" id="PF00534">
    <property type="entry name" value="Glycos_transf_1"/>
    <property type="match status" value="1"/>
</dbReference>
<dbReference type="RefSeq" id="WP_086204355.1">
    <property type="nucleotide sequence ID" value="NZ_NEGB01000008.1"/>
</dbReference>
<dbReference type="GO" id="GO:0016757">
    <property type="term" value="F:glycosyltransferase activity"/>
    <property type="evidence" value="ECO:0007669"/>
    <property type="project" value="InterPro"/>
</dbReference>